<feature type="region of interest" description="Disordered" evidence="1">
    <location>
        <begin position="279"/>
        <end position="307"/>
    </location>
</feature>
<dbReference type="AlphaFoldDB" id="A0A2P2GDB6"/>
<sequence>MSTDRLSPGGAMTDHRTTETLRRALRRDVPSTVALLADEEDFTAMRQYGTFAFDDHTRYLAHVEELLRTLAAEGGHTTLALFDPEEFADYCADTGLDPDHPTSRSRYTAERAATGARLTYTGQSLATLVPLLVDTAVRRATWEYATMLLTDAGTCADCGKDIGQAAFERASRLLVRLLDTAGPGTHHLVCSVPAGDEQLLAVLHTTRDTTGPARLDSSAGAEFVTVLATGIALGTPGGVVLRTHTPDAPARLHGWRLHQGRLRPLTEAEVFDAYCTDARTGEPISPEPDVDYRAGFPLTADDDTHPH</sequence>
<name>A0A2P2GDB6_STREW</name>
<comment type="caution">
    <text evidence="2">The sequence shown here is derived from an EMBL/GenBank/DDBJ whole genome shotgun (WGS) entry which is preliminary data.</text>
</comment>
<evidence type="ECO:0000256" key="1">
    <source>
        <dbReference type="SAM" id="MobiDB-lite"/>
    </source>
</evidence>
<protein>
    <submittedName>
        <fullName evidence="2">Uncharacterized protein</fullName>
    </submittedName>
</protein>
<evidence type="ECO:0000313" key="2">
    <source>
        <dbReference type="EMBL" id="KKZ69500.1"/>
    </source>
</evidence>
<dbReference type="EMBL" id="LAQS01000090">
    <property type="protein sequence ID" value="KKZ69500.1"/>
    <property type="molecule type" value="Genomic_DNA"/>
</dbReference>
<accession>A0A2P2GDB6</accession>
<dbReference type="Proteomes" id="UP000265325">
    <property type="component" value="Unassembled WGS sequence"/>
</dbReference>
<evidence type="ECO:0000313" key="3">
    <source>
        <dbReference type="Proteomes" id="UP000265325"/>
    </source>
</evidence>
<organism evidence="2 3">
    <name type="scientific">Streptomyces showdoensis</name>
    <dbReference type="NCBI Taxonomy" id="68268"/>
    <lineage>
        <taxon>Bacteria</taxon>
        <taxon>Bacillati</taxon>
        <taxon>Actinomycetota</taxon>
        <taxon>Actinomycetes</taxon>
        <taxon>Kitasatosporales</taxon>
        <taxon>Streptomycetaceae</taxon>
        <taxon>Streptomyces</taxon>
    </lineage>
</organism>
<reference evidence="2 3" key="1">
    <citation type="submission" date="2015-05" db="EMBL/GenBank/DDBJ databases">
        <title>Draft Genome assembly of Streptomyces showdoensis.</title>
        <authorList>
            <person name="Thapa K.K."/>
            <person name="Metsa-Ketela M."/>
        </authorList>
    </citation>
    <scope>NUCLEOTIDE SEQUENCE [LARGE SCALE GENOMIC DNA]</scope>
    <source>
        <strain evidence="2 3">ATCC 15227</strain>
    </source>
</reference>
<keyword evidence="3" id="KW-1185">Reference proteome</keyword>
<proteinExistence type="predicted"/>
<gene>
    <name evidence="2" type="ORF">VO63_33825</name>
</gene>